<dbReference type="SFLD" id="SFLDG00180">
    <property type="entry name" value="muconate_cycloisomerase"/>
    <property type="match status" value="1"/>
</dbReference>
<dbReference type="PANTHER" id="PTHR48080:SF3">
    <property type="entry name" value="ENOLASE SUPERFAMILY MEMBER DDB_G0284701"/>
    <property type="match status" value="1"/>
</dbReference>
<evidence type="ECO:0000256" key="4">
    <source>
        <dbReference type="ARBA" id="ARBA00023235"/>
    </source>
</evidence>
<comment type="similarity">
    <text evidence="1 7">Belongs to the mandelate racemase/muconate lactonizing enzyme family.</text>
</comment>
<proteinExistence type="inferred from homology"/>
<dbReference type="InterPro" id="IPR029065">
    <property type="entry name" value="Enolase_C-like"/>
</dbReference>
<evidence type="ECO:0000256" key="1">
    <source>
        <dbReference type="ARBA" id="ARBA00008031"/>
    </source>
</evidence>
<accession>F8ET94</accession>
<dbReference type="InterPro" id="IPR018110">
    <property type="entry name" value="Mandel_Rmase/mucon_lact_enz_CS"/>
</dbReference>
<dbReference type="GO" id="GO:0000287">
    <property type="term" value="F:magnesium ion binding"/>
    <property type="evidence" value="ECO:0007669"/>
    <property type="project" value="UniProtKB-ARBA"/>
</dbReference>
<dbReference type="CDD" id="cd03319">
    <property type="entry name" value="L-Ala-DL-Glu_epimerase"/>
    <property type="match status" value="1"/>
</dbReference>
<sequence>MTAIRSLSIMGESLPLKAPFRISRGVKNAIDVIVANISEGGMTGRGEGIPYAHYGQTIESTLIEANSISHKITEHYGREAILSMLPAGPARNAIDCALWDIEARISGQSVAEIMGIPELKPLATAMTVSLDDPEVMARAAAKLAYCPVIKVKVDAHNPQECIKAVRDQAPSARLIVDPNESWSFELLEKIQNFLADARVALLEQPLPTGEDEGLSNFTPAVPICADEAFHSADDLEHIAGRYQVINIKLDKTGGLTAAIEIMKQARSLNLSIMVGCMVCSSLSIAPAFHLASQADFVDLDGPDWLVQDRNDGMLIDNGIIHPPAPTFWGGP</sequence>
<feature type="binding site" evidence="6">
    <location>
        <position position="226"/>
    </location>
    <ligand>
        <name>Mg(2+)</name>
        <dbReference type="ChEBI" id="CHEBI:18420"/>
    </ligand>
</feature>
<dbReference type="InterPro" id="IPR034603">
    <property type="entry name" value="Dipeptide_epimerase"/>
</dbReference>
<dbReference type="EMBL" id="CP002865">
    <property type="protein sequence ID" value="AEI36984.1"/>
    <property type="molecule type" value="Genomic_DNA"/>
</dbReference>
<keyword evidence="2 6" id="KW-0479">Metal-binding</keyword>
<dbReference type="Proteomes" id="UP000000491">
    <property type="component" value="Chromosome"/>
</dbReference>
<dbReference type="STRING" id="579138.Zymop_0080"/>
<dbReference type="InterPro" id="IPR029017">
    <property type="entry name" value="Enolase-like_N"/>
</dbReference>
<feature type="active site" description="Proton acceptor; specific for (R)-substrate epimerization" evidence="5">
    <location>
        <position position="152"/>
    </location>
</feature>
<evidence type="ECO:0000256" key="2">
    <source>
        <dbReference type="ARBA" id="ARBA00022723"/>
    </source>
</evidence>
<dbReference type="SUPFAM" id="SSF51604">
    <property type="entry name" value="Enolase C-terminal domain-like"/>
    <property type="match status" value="1"/>
</dbReference>
<dbReference type="Pfam" id="PF13378">
    <property type="entry name" value="MR_MLE_C"/>
    <property type="match status" value="1"/>
</dbReference>
<dbReference type="SFLD" id="SFLDS00001">
    <property type="entry name" value="Enolase"/>
    <property type="match status" value="1"/>
</dbReference>
<dbReference type="Pfam" id="PF02746">
    <property type="entry name" value="MR_MLE_N"/>
    <property type="match status" value="1"/>
</dbReference>
<dbReference type="RefSeq" id="WP_013933385.1">
    <property type="nucleotide sequence ID" value="NC_015709.1"/>
</dbReference>
<dbReference type="GO" id="GO:0009063">
    <property type="term" value="P:amino acid catabolic process"/>
    <property type="evidence" value="ECO:0007669"/>
    <property type="project" value="InterPro"/>
</dbReference>
<feature type="binding site" evidence="6">
    <location>
        <position position="177"/>
    </location>
    <ligand>
        <name>Mg(2+)</name>
        <dbReference type="ChEBI" id="CHEBI:18420"/>
    </ligand>
</feature>
<dbReference type="SMART" id="SM00922">
    <property type="entry name" value="MR_MLE"/>
    <property type="match status" value="1"/>
</dbReference>
<keyword evidence="3 6" id="KW-0460">Magnesium</keyword>
<feature type="binding site" evidence="6">
    <location>
        <position position="203"/>
    </location>
    <ligand>
        <name>Mg(2+)</name>
        <dbReference type="ChEBI" id="CHEBI:18420"/>
    </ligand>
</feature>
<protein>
    <recommendedName>
        <fullName evidence="7">Dipeptide epimerase</fullName>
        <ecNumber evidence="7">5.1.1.-</ecNumber>
    </recommendedName>
</protein>
<evidence type="ECO:0000256" key="6">
    <source>
        <dbReference type="PIRSR" id="PIRSR634603-3"/>
    </source>
</evidence>
<gene>
    <name evidence="9" type="ordered locus">Zymop_0080</name>
</gene>
<feature type="active site" description="Proton acceptor; specific for (S)-substrate epimerization" evidence="5">
    <location>
        <position position="248"/>
    </location>
</feature>
<dbReference type="NCBIfam" id="NF042940">
    <property type="entry name" value="racemase_DgcA"/>
    <property type="match status" value="1"/>
</dbReference>
<feature type="domain" description="Mandelate racemase/muconate lactonizing enzyme C-terminal" evidence="8">
    <location>
        <begin position="133"/>
        <end position="224"/>
    </location>
</feature>
<dbReference type="KEGG" id="zmp:Zymop_0080"/>
<evidence type="ECO:0000256" key="7">
    <source>
        <dbReference type="RuleBase" id="RU366006"/>
    </source>
</evidence>
<dbReference type="AlphaFoldDB" id="F8ET94"/>
<dbReference type="InterPro" id="IPR036849">
    <property type="entry name" value="Enolase-like_C_sf"/>
</dbReference>
<dbReference type="PATRIC" id="fig|579138.3.peg.88"/>
<dbReference type="PROSITE" id="PS00909">
    <property type="entry name" value="MR_MLE_2"/>
    <property type="match status" value="1"/>
</dbReference>
<dbReference type="InterPro" id="IPR013342">
    <property type="entry name" value="Mandelate_racemase_C"/>
</dbReference>
<evidence type="ECO:0000256" key="3">
    <source>
        <dbReference type="ARBA" id="ARBA00022842"/>
    </source>
</evidence>
<reference evidence="9 10" key="1">
    <citation type="journal article" date="2011" name="J. Bacteriol.">
        <title>Genome sequence of the ethanol-producing Zymomonas mobilis subsp. pomaceae lectotype strain ATCC 29192.</title>
        <authorList>
            <person name="Kouvelis V.N."/>
            <person name="Davenport K.W."/>
            <person name="Brettin T.S."/>
            <person name="Bruce D."/>
            <person name="Detter C."/>
            <person name="Han C.S."/>
            <person name="Nolan M."/>
            <person name="Tapia R."/>
            <person name="Damoulaki A."/>
            <person name="Kyrpides N.C."/>
            <person name="Typas M.A."/>
            <person name="Pappas K.M."/>
        </authorList>
    </citation>
    <scope>NUCLEOTIDE SEQUENCE [LARGE SCALE GENOMIC DNA]</scope>
    <source>
        <strain evidence="10">ATCC 29192 / DSM 22645 / JCM 10191 / CCUG 17912 / NBRC 13757 / NCIMB 11200 / NRRL B-4491 / Barker I</strain>
    </source>
</reference>
<dbReference type="eggNOG" id="COG4948">
    <property type="taxonomic scope" value="Bacteria"/>
</dbReference>
<dbReference type="SFLD" id="SFLDF00010">
    <property type="entry name" value="dipeptide_epimerase"/>
    <property type="match status" value="1"/>
</dbReference>
<evidence type="ECO:0000259" key="8">
    <source>
        <dbReference type="SMART" id="SM00922"/>
    </source>
</evidence>
<dbReference type="PANTHER" id="PTHR48080">
    <property type="entry name" value="D-GALACTONATE DEHYDRATASE-RELATED"/>
    <property type="match status" value="1"/>
</dbReference>
<evidence type="ECO:0000313" key="10">
    <source>
        <dbReference type="Proteomes" id="UP000000491"/>
    </source>
</evidence>
<organism evidence="9 10">
    <name type="scientific">Zymomonas mobilis subsp. pomaceae (strain ATCC 29192 / DSM 22645 / JCM 10191 / CCUG 17912 / NBRC 13757 / NCIMB 11200 / NRRL B-4491 / Barker I)</name>
    <dbReference type="NCBI Taxonomy" id="579138"/>
    <lineage>
        <taxon>Bacteria</taxon>
        <taxon>Pseudomonadati</taxon>
        <taxon>Pseudomonadota</taxon>
        <taxon>Alphaproteobacteria</taxon>
        <taxon>Sphingomonadales</taxon>
        <taxon>Zymomonadaceae</taxon>
        <taxon>Zymomonas</taxon>
    </lineage>
</organism>
<dbReference type="GO" id="GO:0016855">
    <property type="term" value="F:racemase and epimerase activity, acting on amino acids and derivatives"/>
    <property type="evidence" value="ECO:0007669"/>
    <property type="project" value="UniProtKB-UniRule"/>
</dbReference>
<evidence type="ECO:0000256" key="5">
    <source>
        <dbReference type="PIRSR" id="PIRSR634603-1"/>
    </source>
</evidence>
<dbReference type="EC" id="5.1.1.-" evidence="7"/>
<dbReference type="Gene3D" id="3.30.390.10">
    <property type="entry name" value="Enolase-like, N-terminal domain"/>
    <property type="match status" value="1"/>
</dbReference>
<comment type="cofactor">
    <cofactor evidence="6 7">
        <name>Mg(2+)</name>
        <dbReference type="ChEBI" id="CHEBI:18420"/>
    </cofactor>
    <text evidence="6 7">Binds 1 Mg(2+) ion per subunit.</text>
</comment>
<evidence type="ECO:0000313" key="9">
    <source>
        <dbReference type="EMBL" id="AEI36984.1"/>
    </source>
</evidence>
<dbReference type="HOGENOM" id="CLU_030273_4_3_5"/>
<dbReference type="InterPro" id="IPR013341">
    <property type="entry name" value="Mandelate_racemase_N_dom"/>
</dbReference>
<dbReference type="SUPFAM" id="SSF54826">
    <property type="entry name" value="Enolase N-terminal domain-like"/>
    <property type="match status" value="1"/>
</dbReference>
<name>F8ET94_ZYMMT</name>
<dbReference type="InterPro" id="IPR034593">
    <property type="entry name" value="DgoD-like"/>
</dbReference>
<dbReference type="Gene3D" id="3.20.20.120">
    <property type="entry name" value="Enolase-like C-terminal domain"/>
    <property type="match status" value="1"/>
</dbReference>
<keyword evidence="4 7" id="KW-0413">Isomerase</keyword>